<dbReference type="AlphaFoldDB" id="A0AB34JNI0"/>
<evidence type="ECO:0000313" key="3">
    <source>
        <dbReference type="EMBL" id="KAL1523413.1"/>
    </source>
</evidence>
<name>A0AB34JNI0_PRYPA</name>
<reference evidence="3 4" key="1">
    <citation type="journal article" date="2024" name="Science">
        <title>Giant polyketide synthase enzymes in the biosynthesis of giant marine polyether toxins.</title>
        <authorList>
            <person name="Fallon T.R."/>
            <person name="Shende V.V."/>
            <person name="Wierzbicki I.H."/>
            <person name="Pendleton A.L."/>
            <person name="Watervoot N.F."/>
            <person name="Auber R.P."/>
            <person name="Gonzalez D.J."/>
            <person name="Wisecaver J.H."/>
            <person name="Moore B.S."/>
        </authorList>
    </citation>
    <scope>NUCLEOTIDE SEQUENCE [LARGE SCALE GENOMIC DNA]</scope>
    <source>
        <strain evidence="3 4">12B1</strain>
    </source>
</reference>
<dbReference type="Pfam" id="PF13911">
    <property type="entry name" value="AhpC-TSA_2"/>
    <property type="match status" value="1"/>
</dbReference>
<dbReference type="Proteomes" id="UP001515480">
    <property type="component" value="Unassembled WGS sequence"/>
</dbReference>
<dbReference type="Pfam" id="PF21780">
    <property type="entry name" value="DUF6875"/>
    <property type="match status" value="1"/>
</dbReference>
<dbReference type="CDD" id="cd02970">
    <property type="entry name" value="PRX_like2"/>
    <property type="match status" value="1"/>
</dbReference>
<dbReference type="PANTHER" id="PTHR28630">
    <property type="match status" value="1"/>
</dbReference>
<feature type="transmembrane region" description="Helical" evidence="1">
    <location>
        <begin position="228"/>
        <end position="244"/>
    </location>
</feature>
<dbReference type="Gene3D" id="3.40.30.10">
    <property type="entry name" value="Glutaredoxin"/>
    <property type="match status" value="1"/>
</dbReference>
<feature type="domain" description="DUF6875" evidence="2">
    <location>
        <begin position="386"/>
        <end position="558"/>
    </location>
</feature>
<keyword evidence="1" id="KW-0472">Membrane</keyword>
<dbReference type="SUPFAM" id="SSF52833">
    <property type="entry name" value="Thioredoxin-like"/>
    <property type="match status" value="1"/>
</dbReference>
<gene>
    <name evidence="3" type="ORF">AB1Y20_018353</name>
</gene>
<dbReference type="InterPro" id="IPR036249">
    <property type="entry name" value="Thioredoxin-like_sf"/>
</dbReference>
<organism evidence="3 4">
    <name type="scientific">Prymnesium parvum</name>
    <name type="common">Toxic golden alga</name>
    <dbReference type="NCBI Taxonomy" id="97485"/>
    <lineage>
        <taxon>Eukaryota</taxon>
        <taxon>Haptista</taxon>
        <taxon>Haptophyta</taxon>
        <taxon>Prymnesiophyceae</taxon>
        <taxon>Prymnesiales</taxon>
        <taxon>Prymnesiaceae</taxon>
        <taxon>Prymnesium</taxon>
    </lineage>
</organism>
<dbReference type="PANTHER" id="PTHR28630:SF3">
    <property type="entry name" value="PEROXIREDOXIN-LIKE 2C"/>
    <property type="match status" value="1"/>
</dbReference>
<evidence type="ECO:0000313" key="4">
    <source>
        <dbReference type="Proteomes" id="UP001515480"/>
    </source>
</evidence>
<protein>
    <recommendedName>
        <fullName evidence="2">DUF6875 domain-containing protein</fullName>
    </recommendedName>
</protein>
<evidence type="ECO:0000259" key="2">
    <source>
        <dbReference type="Pfam" id="PF21780"/>
    </source>
</evidence>
<dbReference type="InterPro" id="IPR049240">
    <property type="entry name" value="DUF6875"/>
</dbReference>
<keyword evidence="1" id="KW-0812">Transmembrane</keyword>
<proteinExistence type="predicted"/>
<evidence type="ECO:0000256" key="1">
    <source>
        <dbReference type="SAM" id="Phobius"/>
    </source>
</evidence>
<dbReference type="EMBL" id="JBGBPQ010000006">
    <property type="protein sequence ID" value="KAL1523413.1"/>
    <property type="molecule type" value="Genomic_DNA"/>
</dbReference>
<comment type="caution">
    <text evidence="3">The sequence shown here is derived from an EMBL/GenBank/DDBJ whole genome shotgun (WGS) entry which is preliminary data.</text>
</comment>
<dbReference type="InterPro" id="IPR032801">
    <property type="entry name" value="PXL2A/B/C"/>
</dbReference>
<keyword evidence="1" id="KW-1133">Transmembrane helix</keyword>
<sequence length="583" mass="62365">MAPVSVDDVIVLDEDGAPHELPSLWRERRILLVFLRHLGCRFCRQQVALLRSVQPELRRHGVEVVLVSIGTPPQLRAFKAESGFEGLAFVDPSPETPLVYASFQLRRGEGLVGGTEEGRAKGEEALAAGFVDGGYPTPEGVRDFTGDGKYTGDVFQVGGVFVLGAGNTCDFAYRSSFAGDHPDPAAILEAVTGVRADGSKYVYPSTSSWLDRLASSTRASTAAPRRRALLLLLLLPPLLLLLPAPPYLHAAAVLFPLLLLPFLLLPLPRLPLPSSPSPPLPAAASVPLLTPTDVDDIAIARRLVACDCSPVGSTDLATDWRVLPPQEEEAMLAEGEHLASLASLGALRSTSRSSSLSSLSPPLLTLLASPLLDDAALHQMRLTNCYLRDFLAKPHPSLGRAGPTCPFVPKSLQLGHIRLGVVPSPPCPSAEAMAALVRGFLPIFEALPPQGGATAVFKAIVLLFPHVPLVHAPQVIDGTQAALKEEFVSRGLMLGEFHLLNNSCGLHNANFFPLRMLCPALAIRHMVPSDLVFLSGAQYPPRRRAAFLQSYIAKMSDQKGAKAQAEVAHAQEMLDAVLAEIGQ</sequence>
<keyword evidence="4" id="KW-1185">Reference proteome</keyword>
<accession>A0AB34JNI0</accession>